<gene>
    <name evidence="1" type="ORF">K432DRAFT_309998</name>
</gene>
<name>A0A8E2E0A1_9PEZI</name>
<organism evidence="1 2">
    <name type="scientific">Lepidopterella palustris CBS 459.81</name>
    <dbReference type="NCBI Taxonomy" id="1314670"/>
    <lineage>
        <taxon>Eukaryota</taxon>
        <taxon>Fungi</taxon>
        <taxon>Dikarya</taxon>
        <taxon>Ascomycota</taxon>
        <taxon>Pezizomycotina</taxon>
        <taxon>Dothideomycetes</taxon>
        <taxon>Pleosporomycetidae</taxon>
        <taxon>Mytilinidiales</taxon>
        <taxon>Argynnaceae</taxon>
        <taxon>Lepidopterella</taxon>
    </lineage>
</organism>
<sequence length="556" mass="61933">VEPKMRTAGPLPAPSYAEIDRYNVIYDTNPWSDDDTASQTQVPLFDVYTTLETSAKTQVCRIPVLDQIRDVLMKNTQVQHNLTLPDVPELYKCVQSGDAQGNVVFQFTMLKAELISRAADSYDPKNPDNLDFSNLKFTKLGITDTLPFVFSIMQFTLSFDGTSVSGFARDFDPNMVAFDGKRHRIFGIWHDPKTAMKRRNISKGTVGTKPGSPLSAMANSHLPPSKVPVNLATAFTTVPQDLTQGARELAQLELRADVVQQRSQGFIFQAMKFQMTDDQLSNFMGEVRPTVGTTDPNTQVPPNLSASLSFDVAEWIKEKYIPAFIGRMIMNASADTKATWRRSLTAKEEKQITYWWTGKGSGCLSQSKMYNTLNEIAAREAILSIQPRLFDYKNDPHPVDGLTGGDKWAKALYQNQSQIPALNQISNSLGTKDLGGWNKLQKLCNILQVLQPIPTVVPQGGWTIGNEPYAQRLVAAIRGMQSDPFQMQFVSLSNDPFVQDEAQWLFDAMDSLYQALFSSDPTKRLSGPTADRLRQDAVTLAEAIGLKSIETKDMQT</sequence>
<dbReference type="EMBL" id="KV745414">
    <property type="protein sequence ID" value="OCK74786.1"/>
    <property type="molecule type" value="Genomic_DNA"/>
</dbReference>
<proteinExistence type="predicted"/>
<dbReference type="OrthoDB" id="3801533at2759"/>
<dbReference type="Proteomes" id="UP000250266">
    <property type="component" value="Unassembled WGS sequence"/>
</dbReference>
<feature type="non-terminal residue" evidence="1">
    <location>
        <position position="556"/>
    </location>
</feature>
<evidence type="ECO:0000313" key="1">
    <source>
        <dbReference type="EMBL" id="OCK74786.1"/>
    </source>
</evidence>
<accession>A0A8E2E0A1</accession>
<dbReference type="AlphaFoldDB" id="A0A8E2E0A1"/>
<protein>
    <submittedName>
        <fullName evidence="1">Uncharacterized protein</fullName>
    </submittedName>
</protein>
<keyword evidence="2" id="KW-1185">Reference proteome</keyword>
<reference evidence="1 2" key="1">
    <citation type="journal article" date="2016" name="Nat. Commun.">
        <title>Ectomycorrhizal ecology is imprinted in the genome of the dominant symbiotic fungus Cenococcum geophilum.</title>
        <authorList>
            <consortium name="DOE Joint Genome Institute"/>
            <person name="Peter M."/>
            <person name="Kohler A."/>
            <person name="Ohm R.A."/>
            <person name="Kuo A."/>
            <person name="Krutzmann J."/>
            <person name="Morin E."/>
            <person name="Arend M."/>
            <person name="Barry K.W."/>
            <person name="Binder M."/>
            <person name="Choi C."/>
            <person name="Clum A."/>
            <person name="Copeland A."/>
            <person name="Grisel N."/>
            <person name="Haridas S."/>
            <person name="Kipfer T."/>
            <person name="LaButti K."/>
            <person name="Lindquist E."/>
            <person name="Lipzen A."/>
            <person name="Maire R."/>
            <person name="Meier B."/>
            <person name="Mihaltcheva S."/>
            <person name="Molinier V."/>
            <person name="Murat C."/>
            <person name="Poggeler S."/>
            <person name="Quandt C.A."/>
            <person name="Sperisen C."/>
            <person name="Tritt A."/>
            <person name="Tisserant E."/>
            <person name="Crous P.W."/>
            <person name="Henrissat B."/>
            <person name="Nehls U."/>
            <person name="Egli S."/>
            <person name="Spatafora J.W."/>
            <person name="Grigoriev I.V."/>
            <person name="Martin F.M."/>
        </authorList>
    </citation>
    <scope>NUCLEOTIDE SEQUENCE [LARGE SCALE GENOMIC DNA]</scope>
    <source>
        <strain evidence="1 2">CBS 459.81</strain>
    </source>
</reference>
<evidence type="ECO:0000313" key="2">
    <source>
        <dbReference type="Proteomes" id="UP000250266"/>
    </source>
</evidence>